<dbReference type="OrthoDB" id="28455at2759"/>
<dbReference type="WBParaSite" id="HNAJ_0001248101-mRNA-1">
    <property type="protein sequence ID" value="HNAJ_0001248101-mRNA-1"/>
    <property type="gene ID" value="HNAJ_0001248101"/>
</dbReference>
<evidence type="ECO:0000256" key="3">
    <source>
        <dbReference type="ARBA" id="ARBA00022517"/>
    </source>
</evidence>
<comment type="similarity">
    <text evidence="2 5">Belongs to the RRS1 family.</text>
</comment>
<evidence type="ECO:0000256" key="6">
    <source>
        <dbReference type="SAM" id="MobiDB-lite"/>
    </source>
</evidence>
<protein>
    <recommendedName>
        <fullName evidence="5">Ribosome biogenesis regulatory protein</fullName>
    </recommendedName>
</protein>
<feature type="compositionally biased region" description="Basic and acidic residues" evidence="6">
    <location>
        <begin position="217"/>
        <end position="226"/>
    </location>
</feature>
<organism evidence="9">
    <name type="scientific">Rodentolepis nana</name>
    <name type="common">Dwarf tapeworm</name>
    <name type="synonym">Hymenolepis nana</name>
    <dbReference type="NCBI Taxonomy" id="102285"/>
    <lineage>
        <taxon>Eukaryota</taxon>
        <taxon>Metazoa</taxon>
        <taxon>Spiralia</taxon>
        <taxon>Lophotrochozoa</taxon>
        <taxon>Platyhelminthes</taxon>
        <taxon>Cestoda</taxon>
        <taxon>Eucestoda</taxon>
        <taxon>Cyclophyllidea</taxon>
        <taxon>Hymenolepididae</taxon>
        <taxon>Rodentolepis</taxon>
    </lineage>
</organism>
<evidence type="ECO:0000313" key="7">
    <source>
        <dbReference type="EMBL" id="VDO13198.1"/>
    </source>
</evidence>
<reference evidence="9" key="1">
    <citation type="submission" date="2017-02" db="UniProtKB">
        <authorList>
            <consortium name="WormBaseParasite"/>
        </authorList>
    </citation>
    <scope>IDENTIFICATION</scope>
</reference>
<dbReference type="Proteomes" id="UP000278807">
    <property type="component" value="Unassembled WGS sequence"/>
</dbReference>
<keyword evidence="3 5" id="KW-0690">Ribosome biogenesis</keyword>
<accession>A0A0R3TX93</accession>
<comment type="function">
    <text evidence="5">Involved in ribosomal large subunit assembly.</text>
</comment>
<dbReference type="EMBL" id="UZAE01014341">
    <property type="protein sequence ID" value="VDO13198.1"/>
    <property type="molecule type" value="Genomic_DNA"/>
</dbReference>
<proteinExistence type="inferred from homology"/>
<evidence type="ECO:0000256" key="1">
    <source>
        <dbReference type="ARBA" id="ARBA00004123"/>
    </source>
</evidence>
<evidence type="ECO:0000313" key="9">
    <source>
        <dbReference type="WBParaSite" id="HNAJ_0001248101-mRNA-1"/>
    </source>
</evidence>
<reference evidence="7 8" key="2">
    <citation type="submission" date="2018-11" db="EMBL/GenBank/DDBJ databases">
        <authorList>
            <consortium name="Pathogen Informatics"/>
        </authorList>
    </citation>
    <scope>NUCLEOTIDE SEQUENCE [LARGE SCALE GENOMIC DNA]</scope>
</reference>
<keyword evidence="8" id="KW-1185">Reference proteome</keyword>
<comment type="subcellular location">
    <subcellularLocation>
        <location evidence="1 5">Nucleus</location>
    </subcellularLocation>
</comment>
<dbReference type="AlphaFoldDB" id="A0A0R3TX93"/>
<feature type="compositionally biased region" description="Basic residues" evidence="6">
    <location>
        <begin position="231"/>
        <end position="250"/>
    </location>
</feature>
<gene>
    <name evidence="7" type="ORF">HNAJ_LOCUS12466</name>
</gene>
<dbReference type="STRING" id="102285.A0A0R3TX93"/>
<dbReference type="GO" id="GO:0005634">
    <property type="term" value="C:nucleus"/>
    <property type="evidence" value="ECO:0007669"/>
    <property type="project" value="UniProtKB-SubCell"/>
</dbReference>
<evidence type="ECO:0000313" key="8">
    <source>
        <dbReference type="Proteomes" id="UP000278807"/>
    </source>
</evidence>
<name>A0A0R3TX93_RODNA</name>
<evidence type="ECO:0000256" key="2">
    <source>
        <dbReference type="ARBA" id="ARBA00010077"/>
    </source>
</evidence>
<evidence type="ECO:0000256" key="4">
    <source>
        <dbReference type="ARBA" id="ARBA00023242"/>
    </source>
</evidence>
<feature type="region of interest" description="Disordered" evidence="6">
    <location>
        <begin position="209"/>
        <end position="267"/>
    </location>
</feature>
<dbReference type="GO" id="GO:0042254">
    <property type="term" value="P:ribosome biogenesis"/>
    <property type="evidence" value="ECO:0007669"/>
    <property type="project" value="UniProtKB-KW"/>
</dbReference>
<keyword evidence="4 5" id="KW-0539">Nucleus</keyword>
<evidence type="ECO:0000256" key="5">
    <source>
        <dbReference type="RuleBase" id="RU364132"/>
    </source>
</evidence>
<dbReference type="InterPro" id="IPR007023">
    <property type="entry name" value="Ribosom_reg"/>
</dbReference>
<sequence>MELENRPLVADIDLGNLLYEDKGAIDPNDVNKGYIKKLSLNCVHHFLKEFWRLPTETFDEIQVACLPDPKFRLPREKPPPKKREMSRWERFSQMKGIRKQKKSRKVWDDVTQSWKPRWGKDRIDSVKDKWVLEVPDNADPYEDQFEKLNNARKEKRAKNEFNRLKNISRTIKKGQAPPIGVLTDADPSKKAFNRALEITKHSDASMGRFSEVVNEQKVAKKTEKTNGRPKLSGKKSKKSDRVKKSKKGGPSRHANGGKGRGKTSKRK</sequence>
<dbReference type="Pfam" id="PF04939">
    <property type="entry name" value="RRS1"/>
    <property type="match status" value="1"/>
</dbReference>